<sequence length="105" mass="11526">MSVEPFAADPDRLRQSAQRLRALQSRVHGLSSTVDQLASRYPQAAGDGDFKESYDKNYVPAAAAAKEFMTALSSSVEEIAEDTATVAREFAQTDDTATRESRHQM</sequence>
<dbReference type="OrthoDB" id="3284120at2"/>
<organism evidence="1 2">
    <name type="scientific">Agrococcus jejuensis</name>
    <dbReference type="NCBI Taxonomy" id="399736"/>
    <lineage>
        <taxon>Bacteria</taxon>
        <taxon>Bacillati</taxon>
        <taxon>Actinomycetota</taxon>
        <taxon>Actinomycetes</taxon>
        <taxon>Micrococcales</taxon>
        <taxon>Microbacteriaceae</taxon>
        <taxon>Agrococcus</taxon>
    </lineage>
</organism>
<dbReference type="SUPFAM" id="SSF140453">
    <property type="entry name" value="EsxAB dimer-like"/>
    <property type="match status" value="1"/>
</dbReference>
<dbReference type="AlphaFoldDB" id="A0A1G8BYZ7"/>
<gene>
    <name evidence="1" type="ORF">SAMN04489720_1107</name>
</gene>
<dbReference type="InterPro" id="IPR036689">
    <property type="entry name" value="ESAT-6-like_sf"/>
</dbReference>
<dbReference type="RefSeq" id="WP_092503179.1">
    <property type="nucleotide sequence ID" value="NZ_LT629695.1"/>
</dbReference>
<dbReference type="STRING" id="399736.SAMN04489720_1107"/>
<reference evidence="2" key="1">
    <citation type="submission" date="2016-10" db="EMBL/GenBank/DDBJ databases">
        <authorList>
            <person name="Varghese N."/>
            <person name="Submissions S."/>
        </authorList>
    </citation>
    <scope>NUCLEOTIDE SEQUENCE [LARGE SCALE GENOMIC DNA]</scope>
    <source>
        <strain evidence="2">DSM 22002</strain>
    </source>
</reference>
<dbReference type="EMBL" id="LT629695">
    <property type="protein sequence ID" value="SDH38441.1"/>
    <property type="molecule type" value="Genomic_DNA"/>
</dbReference>
<evidence type="ECO:0000313" key="1">
    <source>
        <dbReference type="EMBL" id="SDH38441.1"/>
    </source>
</evidence>
<keyword evidence="2" id="KW-1185">Reference proteome</keyword>
<name>A0A1G8BYZ7_9MICO</name>
<evidence type="ECO:0000313" key="2">
    <source>
        <dbReference type="Proteomes" id="UP000198822"/>
    </source>
</evidence>
<dbReference type="Gene3D" id="1.10.287.1060">
    <property type="entry name" value="ESAT-6-like"/>
    <property type="match status" value="1"/>
</dbReference>
<protein>
    <submittedName>
        <fullName evidence="1">Proteins of 100 residues with WXG</fullName>
    </submittedName>
</protein>
<accession>A0A1G8BYZ7</accession>
<proteinExistence type="predicted"/>
<dbReference type="Proteomes" id="UP000198822">
    <property type="component" value="Chromosome I"/>
</dbReference>